<dbReference type="EMBL" id="JAGFNS010000028">
    <property type="protein sequence ID" value="MBO3742467.1"/>
    <property type="molecule type" value="Genomic_DNA"/>
</dbReference>
<dbReference type="SMART" id="SM00267">
    <property type="entry name" value="GGDEF"/>
    <property type="match status" value="1"/>
</dbReference>
<feature type="transmembrane region" description="Helical" evidence="1">
    <location>
        <begin position="12"/>
        <end position="30"/>
    </location>
</feature>
<dbReference type="Gene3D" id="3.30.70.270">
    <property type="match status" value="1"/>
</dbReference>
<keyword evidence="4" id="KW-1185">Reference proteome</keyword>
<gene>
    <name evidence="3" type="ORF">J5X75_33650</name>
</gene>
<dbReference type="Pfam" id="PF00990">
    <property type="entry name" value="GGDEF"/>
    <property type="match status" value="1"/>
</dbReference>
<sequence>MRYRTPPVAMASYVLSGICLLVHLTGLGGWMFQLHVYRMTAPLVLLGPIWMAWRAARQAVGAGARQFARYSGAAWTTMALGATVGMIQLVITGNTTYPSANPVLQLSDLVALVLILIALVAVPVNQRWAGSVGRFGLDMAIVLVTGLLFSWYFFVEPTFDRGAGTMVAAFVLLRTGGVLVAIFAVARLVLGGTSEMSRRTLLTWGGSGICLVALGVSQRNLPPAQMHLALAAWALFTGLITAVAAAHLRSVETAAARPAPAAPATEPTSARRSTSTMPYLAAVASYALLTGVLLNGRDHRSWPIVAGSIVLTCLVVIRQFVSLRDNGRLLAQVEGSLFALREALRREQILKELGTVLLTTTDAAEVHRLTVAAAANVVAKCPGARTAVVRVTPDDPDNWTVLRAAGSSTTVVAGVRVPGHNVPDELLARLADGEVISGPSLAALGVRGMEAVGARPTILFPLLNGARFFGVLTVGADHDLPADVLESLQTLRTQVSLALDSVALTDELTRRAMHDMLTGLGNRALLWDRLTVSLARTRRTNRTVGVLLLDLNGFKPVNDTYGHDAGDLVLIEVADRLRDCVRAEDTVVRLGGDEFVILAEDLTDAEGALIVADRVVRALNEPIVVEGRTVHTPASLGIALARPGDKPDDVLRDADTAMYVAKHRGGAGSYHLFGDSADAERVDECA</sequence>
<dbReference type="InterPro" id="IPR029787">
    <property type="entry name" value="Nucleotide_cyclase"/>
</dbReference>
<feature type="transmembrane region" description="Helical" evidence="1">
    <location>
        <begin position="279"/>
        <end position="296"/>
    </location>
</feature>
<name>A0ABS3UV95_9ACTN</name>
<dbReference type="InterPro" id="IPR000160">
    <property type="entry name" value="GGDEF_dom"/>
</dbReference>
<evidence type="ECO:0000313" key="4">
    <source>
        <dbReference type="Proteomes" id="UP000679690"/>
    </source>
</evidence>
<dbReference type="SUPFAM" id="SSF55073">
    <property type="entry name" value="Nucleotide cyclase"/>
    <property type="match status" value="1"/>
</dbReference>
<accession>A0ABS3UV95</accession>
<organism evidence="3 4">
    <name type="scientific">Actinoplanes flavus</name>
    <dbReference type="NCBI Taxonomy" id="2820290"/>
    <lineage>
        <taxon>Bacteria</taxon>
        <taxon>Bacillati</taxon>
        <taxon>Actinomycetota</taxon>
        <taxon>Actinomycetes</taxon>
        <taxon>Micromonosporales</taxon>
        <taxon>Micromonosporaceae</taxon>
        <taxon>Actinoplanes</taxon>
    </lineage>
</organism>
<dbReference type="PANTHER" id="PTHR46663:SF2">
    <property type="entry name" value="GGDEF DOMAIN-CONTAINING PROTEIN"/>
    <property type="match status" value="1"/>
</dbReference>
<feature type="transmembrane region" description="Helical" evidence="1">
    <location>
        <begin position="135"/>
        <end position="154"/>
    </location>
</feature>
<feature type="transmembrane region" description="Helical" evidence="1">
    <location>
        <begin position="166"/>
        <end position="189"/>
    </location>
</feature>
<reference evidence="3 4" key="1">
    <citation type="submission" date="2021-03" db="EMBL/GenBank/DDBJ databases">
        <title>Actinoplanes flavus sp. nov., a novel actinomycete isolated from Coconut Palm rhizosphere soil.</title>
        <authorList>
            <person name="Luo X."/>
        </authorList>
    </citation>
    <scope>NUCLEOTIDE SEQUENCE [LARGE SCALE GENOMIC DNA]</scope>
    <source>
        <strain evidence="3 4">NEAU-H7</strain>
    </source>
</reference>
<dbReference type="CDD" id="cd01949">
    <property type="entry name" value="GGDEF"/>
    <property type="match status" value="1"/>
</dbReference>
<dbReference type="Proteomes" id="UP000679690">
    <property type="component" value="Unassembled WGS sequence"/>
</dbReference>
<dbReference type="PROSITE" id="PS50887">
    <property type="entry name" value="GGDEF"/>
    <property type="match status" value="1"/>
</dbReference>
<feature type="transmembrane region" description="Helical" evidence="1">
    <location>
        <begin position="73"/>
        <end position="91"/>
    </location>
</feature>
<keyword evidence="1" id="KW-0812">Transmembrane</keyword>
<comment type="caution">
    <text evidence="3">The sequence shown here is derived from an EMBL/GenBank/DDBJ whole genome shotgun (WGS) entry which is preliminary data.</text>
</comment>
<feature type="transmembrane region" description="Helical" evidence="1">
    <location>
        <begin position="103"/>
        <end position="123"/>
    </location>
</feature>
<dbReference type="Gene3D" id="3.30.450.40">
    <property type="match status" value="1"/>
</dbReference>
<keyword evidence="1" id="KW-0472">Membrane</keyword>
<dbReference type="PANTHER" id="PTHR46663">
    <property type="entry name" value="DIGUANYLATE CYCLASE DGCT-RELATED"/>
    <property type="match status" value="1"/>
</dbReference>
<feature type="transmembrane region" description="Helical" evidence="1">
    <location>
        <begin position="230"/>
        <end position="248"/>
    </location>
</feature>
<dbReference type="RefSeq" id="WP_208471649.1">
    <property type="nucleotide sequence ID" value="NZ_JAGFNS010000028.1"/>
</dbReference>
<feature type="domain" description="GGDEF" evidence="2">
    <location>
        <begin position="542"/>
        <end position="675"/>
    </location>
</feature>
<dbReference type="InterPro" id="IPR052163">
    <property type="entry name" value="DGC-Regulatory_Protein"/>
</dbReference>
<dbReference type="InterPro" id="IPR029016">
    <property type="entry name" value="GAF-like_dom_sf"/>
</dbReference>
<proteinExistence type="predicted"/>
<dbReference type="InterPro" id="IPR043128">
    <property type="entry name" value="Rev_trsase/Diguanyl_cyclase"/>
</dbReference>
<evidence type="ECO:0000259" key="2">
    <source>
        <dbReference type="PROSITE" id="PS50887"/>
    </source>
</evidence>
<dbReference type="NCBIfam" id="TIGR00254">
    <property type="entry name" value="GGDEF"/>
    <property type="match status" value="1"/>
</dbReference>
<evidence type="ECO:0000256" key="1">
    <source>
        <dbReference type="SAM" id="Phobius"/>
    </source>
</evidence>
<dbReference type="SUPFAM" id="SSF55781">
    <property type="entry name" value="GAF domain-like"/>
    <property type="match status" value="1"/>
</dbReference>
<feature type="transmembrane region" description="Helical" evidence="1">
    <location>
        <begin position="36"/>
        <end position="53"/>
    </location>
</feature>
<protein>
    <submittedName>
        <fullName evidence="3">GGDEF domain-containing protein</fullName>
    </submittedName>
</protein>
<evidence type="ECO:0000313" key="3">
    <source>
        <dbReference type="EMBL" id="MBO3742467.1"/>
    </source>
</evidence>
<feature type="transmembrane region" description="Helical" evidence="1">
    <location>
        <begin position="302"/>
        <end position="321"/>
    </location>
</feature>
<keyword evidence="1" id="KW-1133">Transmembrane helix</keyword>